<evidence type="ECO:0000313" key="3">
    <source>
        <dbReference type="Proteomes" id="UP000620124"/>
    </source>
</evidence>
<proteinExistence type="predicted"/>
<sequence>MNKETSNARHLPHIQFRVLIVGRANAGKTTILQRVCDTTDDPEIHQLEPTSERGEHEISDELVFTNNGGYVFHDSRGFENGDEEQLKIVQDFVRDRSRRTNLQERLHAIWFCISADTRRPGLDIAPFNKICPDENVPMIAVFTKYEALRHTIRCGLEDDDEDDGGEDLLIRTSRETERIFEKEFLGKFDEKPRFVRLEGMEQPGKRCDNLIETTMSALNDGVVTLMLLAVQRENLQLSVRTGARWAFKRHNVGDPGRPVKECLRAFPLLWFVSPAL</sequence>
<dbReference type="EMBL" id="JACAZI010000015">
    <property type="protein sequence ID" value="KAF7344044.1"/>
    <property type="molecule type" value="Genomic_DNA"/>
</dbReference>
<dbReference type="Proteomes" id="UP000620124">
    <property type="component" value="Unassembled WGS sequence"/>
</dbReference>
<dbReference type="CDD" id="cd00882">
    <property type="entry name" value="Ras_like_GTPase"/>
    <property type="match status" value="1"/>
</dbReference>
<reference evidence="2" key="1">
    <citation type="submission" date="2020-05" db="EMBL/GenBank/DDBJ databases">
        <title>Mycena genomes resolve the evolution of fungal bioluminescence.</title>
        <authorList>
            <person name="Tsai I.J."/>
        </authorList>
    </citation>
    <scope>NUCLEOTIDE SEQUENCE</scope>
    <source>
        <strain evidence="2">CCC161011</strain>
    </source>
</reference>
<name>A0A8H6XPE0_9AGAR</name>
<dbReference type="AlphaFoldDB" id="A0A8H6XPE0"/>
<dbReference type="Gene3D" id="3.40.50.300">
    <property type="entry name" value="P-loop containing nucleotide triphosphate hydrolases"/>
    <property type="match status" value="1"/>
</dbReference>
<dbReference type="SUPFAM" id="SSF52540">
    <property type="entry name" value="P-loop containing nucleoside triphosphate hydrolases"/>
    <property type="match status" value="1"/>
</dbReference>
<dbReference type="InterPro" id="IPR027417">
    <property type="entry name" value="P-loop_NTPase"/>
</dbReference>
<comment type="caution">
    <text evidence="2">The sequence shown here is derived from an EMBL/GenBank/DDBJ whole genome shotgun (WGS) entry which is preliminary data.</text>
</comment>
<organism evidence="2 3">
    <name type="scientific">Mycena venus</name>
    <dbReference type="NCBI Taxonomy" id="2733690"/>
    <lineage>
        <taxon>Eukaryota</taxon>
        <taxon>Fungi</taxon>
        <taxon>Dikarya</taxon>
        <taxon>Basidiomycota</taxon>
        <taxon>Agaricomycotina</taxon>
        <taxon>Agaricomycetes</taxon>
        <taxon>Agaricomycetidae</taxon>
        <taxon>Agaricales</taxon>
        <taxon>Marasmiineae</taxon>
        <taxon>Mycenaceae</taxon>
        <taxon>Mycena</taxon>
    </lineage>
</organism>
<evidence type="ECO:0000259" key="1">
    <source>
        <dbReference type="Pfam" id="PF01926"/>
    </source>
</evidence>
<dbReference type="OrthoDB" id="3172613at2759"/>
<dbReference type="Pfam" id="PF01926">
    <property type="entry name" value="MMR_HSR1"/>
    <property type="match status" value="1"/>
</dbReference>
<dbReference type="GO" id="GO:0005525">
    <property type="term" value="F:GTP binding"/>
    <property type="evidence" value="ECO:0007669"/>
    <property type="project" value="InterPro"/>
</dbReference>
<gene>
    <name evidence="2" type="ORF">MVEN_01693900</name>
</gene>
<evidence type="ECO:0000313" key="2">
    <source>
        <dbReference type="EMBL" id="KAF7344044.1"/>
    </source>
</evidence>
<protein>
    <recommendedName>
        <fullName evidence="1">G domain-containing protein</fullName>
    </recommendedName>
</protein>
<feature type="domain" description="G" evidence="1">
    <location>
        <begin position="17"/>
        <end position="144"/>
    </location>
</feature>
<keyword evidence="3" id="KW-1185">Reference proteome</keyword>
<accession>A0A8H6XPE0</accession>
<dbReference type="InterPro" id="IPR006073">
    <property type="entry name" value="GTP-bd"/>
</dbReference>